<dbReference type="OrthoDB" id="2656488at2"/>
<comment type="caution">
    <text evidence="2">The sequence shown here is derived from an EMBL/GenBank/DDBJ whole genome shotgun (WGS) entry which is preliminary data.</text>
</comment>
<name>A0A1S1V514_9FIRM</name>
<evidence type="ECO:0000259" key="1">
    <source>
        <dbReference type="Pfam" id="PF14267"/>
    </source>
</evidence>
<reference evidence="2 3" key="1">
    <citation type="submission" date="2016-09" db="EMBL/GenBank/DDBJ databases">
        <title>Genome sequence of Eubacterium angustum.</title>
        <authorList>
            <person name="Poehlein A."/>
            <person name="Daniel R."/>
        </authorList>
    </citation>
    <scope>NUCLEOTIDE SEQUENCE [LARGE SCALE GENOMIC DNA]</scope>
    <source>
        <strain evidence="2 3">DSM 1989</strain>
    </source>
</reference>
<dbReference type="RefSeq" id="WP_071064145.1">
    <property type="nucleotide sequence ID" value="NZ_MKIE01000009.1"/>
</dbReference>
<dbReference type="CDD" id="cd10447">
    <property type="entry name" value="GIY-YIG_unchar_2"/>
    <property type="match status" value="1"/>
</dbReference>
<protein>
    <recommendedName>
        <fullName evidence="1">DUF4357 domain-containing protein</fullName>
    </recommendedName>
</protein>
<organism evidence="2 3">
    <name type="scientific">Andreesenia angusta</name>
    <dbReference type="NCBI Taxonomy" id="39480"/>
    <lineage>
        <taxon>Bacteria</taxon>
        <taxon>Bacillati</taxon>
        <taxon>Bacillota</taxon>
        <taxon>Tissierellia</taxon>
        <taxon>Tissierellales</taxon>
        <taxon>Gottschalkiaceae</taxon>
        <taxon>Andreesenia</taxon>
    </lineage>
</organism>
<dbReference type="InterPro" id="IPR025579">
    <property type="entry name" value="DUF4357"/>
</dbReference>
<accession>A0A1S1V514</accession>
<dbReference type="Pfam" id="PF14267">
    <property type="entry name" value="DUF4357"/>
    <property type="match status" value="1"/>
</dbReference>
<dbReference type="Proteomes" id="UP000180254">
    <property type="component" value="Unassembled WGS sequence"/>
</dbReference>
<proteinExistence type="predicted"/>
<evidence type="ECO:0000313" key="3">
    <source>
        <dbReference type="Proteomes" id="UP000180254"/>
    </source>
</evidence>
<sequence length="233" mass="25864">MLTGPDVDHSEETILYIGEGDPVLPRLKSHSNNKDFWTEAIVFTSKDSYLTKTQIQFLEAEIYGLAKSANRVILDNNQCPSKPNTSEVDIAEVQQFMSGINLILSSLNIDILEPRTNTGTSIIEKEPIFELTNKKAYARMSIIDDKYVVLKGSTAVIEDRPSARPHIKKLRRKLLESSIISENGLGLYVFNEDAAFDSPSYAAVAIVGGSANGQKVWKLNGRSLSEVEEDELK</sequence>
<keyword evidence="3" id="KW-1185">Reference proteome</keyword>
<dbReference type="STRING" id="39480.EUAN_20020"/>
<feature type="domain" description="DUF4357" evidence="1">
    <location>
        <begin position="171"/>
        <end position="220"/>
    </location>
</feature>
<dbReference type="EMBL" id="MKIE01000009">
    <property type="protein sequence ID" value="OHW61682.1"/>
    <property type="molecule type" value="Genomic_DNA"/>
</dbReference>
<dbReference type="AlphaFoldDB" id="A0A1S1V514"/>
<evidence type="ECO:0000313" key="2">
    <source>
        <dbReference type="EMBL" id="OHW61682.1"/>
    </source>
</evidence>
<gene>
    <name evidence="2" type="ORF">EUAN_20020</name>
</gene>